<dbReference type="GO" id="GO:0006272">
    <property type="term" value="P:leading strand elongation"/>
    <property type="evidence" value="ECO:0007669"/>
    <property type="project" value="TreeGrafter"/>
</dbReference>
<keyword evidence="1" id="KW-0408">Iron</keyword>
<keyword evidence="1" id="KW-0238">DNA-binding</keyword>
<dbReference type="AlphaFoldDB" id="A0A914NEW2"/>
<sequence length="96" mass="11475">MEMSTTSPDLKLRSLIDWQYYIERLNSCIQKIVTIPAALQGLPNPVPKVPHPQWLENKRKERVEMHIQPRITDLFKAWVYNETRPSLTRNLFRKFL</sequence>
<comment type="subcellular location">
    <subcellularLocation>
        <location evidence="1">Nucleus</location>
    </subcellularLocation>
</comment>
<dbReference type="GO" id="GO:0008622">
    <property type="term" value="C:epsilon DNA polymerase complex"/>
    <property type="evidence" value="ECO:0007669"/>
    <property type="project" value="InterPro"/>
</dbReference>
<dbReference type="Pfam" id="PF22634">
    <property type="entry name" value="POL2_thumb"/>
    <property type="match status" value="1"/>
</dbReference>
<keyword evidence="3" id="KW-1185">Reference proteome</keyword>
<dbReference type="GO" id="GO:0008310">
    <property type="term" value="F:single-stranded DNA 3'-5' DNA exonuclease activity"/>
    <property type="evidence" value="ECO:0007669"/>
    <property type="project" value="TreeGrafter"/>
</dbReference>
<evidence type="ECO:0000259" key="2">
    <source>
        <dbReference type="Pfam" id="PF22634"/>
    </source>
</evidence>
<dbReference type="PANTHER" id="PTHR10670:SF0">
    <property type="entry name" value="DNA POLYMERASE EPSILON CATALYTIC SUBUNIT A"/>
    <property type="match status" value="1"/>
</dbReference>
<dbReference type="PANTHER" id="PTHR10670">
    <property type="entry name" value="DNA POLYMERASE EPSILON CATALYTIC SUBUNIT A"/>
    <property type="match status" value="1"/>
</dbReference>
<dbReference type="GO" id="GO:0006287">
    <property type="term" value="P:base-excision repair, gap-filling"/>
    <property type="evidence" value="ECO:0007669"/>
    <property type="project" value="TreeGrafter"/>
</dbReference>
<keyword evidence="1" id="KW-0539">Nucleus</keyword>
<keyword evidence="1" id="KW-0239">DNA-directed DNA polymerase</keyword>
<accession>A0A914NEW2</accession>
<keyword evidence="1" id="KW-0479">Metal-binding</keyword>
<comment type="similarity">
    <text evidence="1">Belongs to the DNA polymerase type-B family.</text>
</comment>
<comment type="function">
    <text evidence="1">DNA polymerase II participates in chromosomal DNA replication.</text>
</comment>
<dbReference type="GO" id="GO:0051539">
    <property type="term" value="F:4 iron, 4 sulfur cluster binding"/>
    <property type="evidence" value="ECO:0007669"/>
    <property type="project" value="UniProtKB-KW"/>
</dbReference>
<dbReference type="GO" id="GO:0008270">
    <property type="term" value="F:zinc ion binding"/>
    <property type="evidence" value="ECO:0007669"/>
    <property type="project" value="UniProtKB-KW"/>
</dbReference>
<feature type="domain" description="DNA polymerase epsilon ,catalytic subunit A thumb" evidence="2">
    <location>
        <begin position="8"/>
        <end position="40"/>
    </location>
</feature>
<dbReference type="GO" id="GO:0045004">
    <property type="term" value="P:DNA replication proofreading"/>
    <property type="evidence" value="ECO:0007669"/>
    <property type="project" value="TreeGrafter"/>
</dbReference>
<evidence type="ECO:0000313" key="3">
    <source>
        <dbReference type="Proteomes" id="UP000887563"/>
    </source>
</evidence>
<keyword evidence="1" id="KW-0808">Transferase</keyword>
<proteinExistence type="inferred from homology"/>
<evidence type="ECO:0000313" key="4">
    <source>
        <dbReference type="WBParaSite" id="Minc3s05865g38935"/>
    </source>
</evidence>
<evidence type="ECO:0000256" key="1">
    <source>
        <dbReference type="RuleBase" id="RU365029"/>
    </source>
</evidence>
<dbReference type="GO" id="GO:0000278">
    <property type="term" value="P:mitotic cell cycle"/>
    <property type="evidence" value="ECO:0007669"/>
    <property type="project" value="TreeGrafter"/>
</dbReference>
<comment type="catalytic activity">
    <reaction evidence="1">
        <text>DNA(n) + a 2'-deoxyribonucleoside 5'-triphosphate = DNA(n+1) + diphosphate</text>
        <dbReference type="Rhea" id="RHEA:22508"/>
        <dbReference type="Rhea" id="RHEA-COMP:17339"/>
        <dbReference type="Rhea" id="RHEA-COMP:17340"/>
        <dbReference type="ChEBI" id="CHEBI:33019"/>
        <dbReference type="ChEBI" id="CHEBI:61560"/>
        <dbReference type="ChEBI" id="CHEBI:173112"/>
        <dbReference type="EC" id="2.7.7.7"/>
    </reaction>
</comment>
<dbReference type="WBParaSite" id="Minc3s05865g38935">
    <property type="protein sequence ID" value="Minc3s05865g38935"/>
    <property type="gene ID" value="Minc3s05865g38935"/>
</dbReference>
<dbReference type="InterPro" id="IPR055191">
    <property type="entry name" value="POL2_thumb"/>
</dbReference>
<keyword evidence="1" id="KW-0862">Zinc</keyword>
<keyword evidence="1" id="KW-0004">4Fe-4S</keyword>
<keyword evidence="1" id="KW-0548">Nucleotidyltransferase</keyword>
<protein>
    <recommendedName>
        <fullName evidence="1">DNA polymerase epsilon catalytic subunit</fullName>
        <ecNumber evidence="1">2.7.7.7</ecNumber>
    </recommendedName>
</protein>
<organism evidence="3 4">
    <name type="scientific">Meloidogyne incognita</name>
    <name type="common">Southern root-knot nematode worm</name>
    <name type="synonym">Oxyuris incognita</name>
    <dbReference type="NCBI Taxonomy" id="6306"/>
    <lineage>
        <taxon>Eukaryota</taxon>
        <taxon>Metazoa</taxon>
        <taxon>Ecdysozoa</taxon>
        <taxon>Nematoda</taxon>
        <taxon>Chromadorea</taxon>
        <taxon>Rhabditida</taxon>
        <taxon>Tylenchina</taxon>
        <taxon>Tylenchomorpha</taxon>
        <taxon>Tylenchoidea</taxon>
        <taxon>Meloidogynidae</taxon>
        <taxon>Meloidogyninae</taxon>
        <taxon>Meloidogyne</taxon>
        <taxon>Meloidogyne incognita group</taxon>
    </lineage>
</organism>
<dbReference type="Proteomes" id="UP000887563">
    <property type="component" value="Unplaced"/>
</dbReference>
<keyword evidence="1" id="KW-0235">DNA replication</keyword>
<reference evidence="4" key="1">
    <citation type="submission" date="2022-11" db="UniProtKB">
        <authorList>
            <consortium name="WormBaseParasite"/>
        </authorList>
    </citation>
    <scope>IDENTIFICATION</scope>
</reference>
<keyword evidence="1" id="KW-0411">Iron-sulfur</keyword>
<dbReference type="EC" id="2.7.7.7" evidence="1"/>
<dbReference type="GO" id="GO:0003887">
    <property type="term" value="F:DNA-directed DNA polymerase activity"/>
    <property type="evidence" value="ECO:0007669"/>
    <property type="project" value="UniProtKB-KW"/>
</dbReference>
<dbReference type="GO" id="GO:0003677">
    <property type="term" value="F:DNA binding"/>
    <property type="evidence" value="ECO:0007669"/>
    <property type="project" value="UniProtKB-KW"/>
</dbReference>
<dbReference type="GO" id="GO:0006297">
    <property type="term" value="P:nucleotide-excision repair, DNA gap filling"/>
    <property type="evidence" value="ECO:0007669"/>
    <property type="project" value="TreeGrafter"/>
</dbReference>
<dbReference type="InterPro" id="IPR029703">
    <property type="entry name" value="POL2"/>
</dbReference>
<comment type="cofactor">
    <cofactor evidence="1">
        <name>[4Fe-4S] cluster</name>
        <dbReference type="ChEBI" id="CHEBI:49883"/>
    </cofactor>
</comment>
<keyword evidence="1" id="KW-0863">Zinc-finger</keyword>
<name>A0A914NEW2_MELIC</name>